<accession>A0A1M7AU90</accession>
<proteinExistence type="predicted"/>
<dbReference type="RefSeq" id="WP_234997634.1">
    <property type="nucleotide sequence ID" value="NZ_CALGVN010000041.1"/>
</dbReference>
<dbReference type="InterPro" id="IPR001753">
    <property type="entry name" value="Enoyl-CoA_hydra/iso"/>
</dbReference>
<dbReference type="Pfam" id="PF00378">
    <property type="entry name" value="ECH_1"/>
    <property type="match status" value="1"/>
</dbReference>
<reference evidence="1 2" key="1">
    <citation type="submission" date="2016-11" db="EMBL/GenBank/DDBJ databases">
        <authorList>
            <person name="Jaros S."/>
            <person name="Januszkiewicz K."/>
            <person name="Wedrychowicz H."/>
        </authorList>
    </citation>
    <scope>NUCLEOTIDE SEQUENCE [LARGE SCALE GENOMIC DNA]</scope>
    <source>
        <strain evidence="1 2">DSM 43832</strain>
    </source>
</reference>
<organism evidence="1 2">
    <name type="scientific">Pseudonocardia thermophila</name>
    <dbReference type="NCBI Taxonomy" id="1848"/>
    <lineage>
        <taxon>Bacteria</taxon>
        <taxon>Bacillati</taxon>
        <taxon>Actinomycetota</taxon>
        <taxon>Actinomycetes</taxon>
        <taxon>Pseudonocardiales</taxon>
        <taxon>Pseudonocardiaceae</taxon>
        <taxon>Pseudonocardia</taxon>
    </lineage>
</organism>
<dbReference type="PANTHER" id="PTHR43459:SF1">
    <property type="entry name" value="EG:BACN32G11.4 PROTEIN"/>
    <property type="match status" value="1"/>
</dbReference>
<name>A0A1M7AU90_PSETH</name>
<dbReference type="SUPFAM" id="SSF52096">
    <property type="entry name" value="ClpP/crotonase"/>
    <property type="match status" value="1"/>
</dbReference>
<dbReference type="AlphaFoldDB" id="A0A1M7AU90"/>
<dbReference type="PANTHER" id="PTHR43459">
    <property type="entry name" value="ENOYL-COA HYDRATASE"/>
    <property type="match status" value="1"/>
</dbReference>
<gene>
    <name evidence="1" type="ORF">SAMN05443637_1309</name>
</gene>
<dbReference type="Proteomes" id="UP000184363">
    <property type="component" value="Unassembled WGS sequence"/>
</dbReference>
<keyword evidence="2" id="KW-1185">Reference proteome</keyword>
<dbReference type="GO" id="GO:0003824">
    <property type="term" value="F:catalytic activity"/>
    <property type="evidence" value="ECO:0007669"/>
    <property type="project" value="UniProtKB-ARBA"/>
</dbReference>
<evidence type="ECO:0000313" key="1">
    <source>
        <dbReference type="EMBL" id="SHL46241.1"/>
    </source>
</evidence>
<dbReference type="CDD" id="cd06558">
    <property type="entry name" value="crotonase-like"/>
    <property type="match status" value="1"/>
</dbReference>
<sequence length="265" mass="27902">MTGEAIRQEAPAIRREHHGAVRVLLLDRPDRRNALDMQMRHELVDRLAEAEADPEVRVVVLAGAGGTFCAGGDLSTMRRQPVAESRPRLEAAQRVARALFDLRLPVVAAVEGHAIGAGLGIAAACDQVVAAADARFAASFLGVGLAADLGISWTLPRRIGLARARTMLMTGRSLTGEQAAEWGLADHLVGPGRALEEAIALAARLAAGPPLAIAAVKRLLNHPADTADTALAAELAEQGALFDTADFAEGLAAVREKRRPCFTGR</sequence>
<evidence type="ECO:0000313" key="2">
    <source>
        <dbReference type="Proteomes" id="UP000184363"/>
    </source>
</evidence>
<dbReference type="Gene3D" id="3.90.226.10">
    <property type="entry name" value="2-enoyl-CoA Hydratase, Chain A, domain 1"/>
    <property type="match status" value="1"/>
</dbReference>
<dbReference type="EMBL" id="FRAP01000030">
    <property type="protein sequence ID" value="SHL46241.1"/>
    <property type="molecule type" value="Genomic_DNA"/>
</dbReference>
<dbReference type="InterPro" id="IPR029045">
    <property type="entry name" value="ClpP/crotonase-like_dom_sf"/>
</dbReference>
<dbReference type="STRING" id="1848.SAMN05443637_1309"/>
<protein>
    <submittedName>
        <fullName evidence="1">Short chain enoyl-CoA hydratase /Enoyl-CoA hydratase</fullName>
    </submittedName>
</protein>